<dbReference type="Proteomes" id="UP000694620">
    <property type="component" value="Chromosome 12"/>
</dbReference>
<protein>
    <submittedName>
        <fullName evidence="7">Uncharacterized protein</fullName>
    </submittedName>
</protein>
<name>A0A8C4T1U3_ERPCA</name>
<dbReference type="Ensembl" id="ENSECRT00000026467.1">
    <property type="protein sequence ID" value="ENSECRP00000025924.1"/>
    <property type="gene ID" value="ENSECRG00000017523.1"/>
</dbReference>
<evidence type="ECO:0000259" key="5">
    <source>
        <dbReference type="PROSITE" id="PS50089"/>
    </source>
</evidence>
<evidence type="ECO:0000313" key="7">
    <source>
        <dbReference type="Ensembl" id="ENSECRP00000025924.1"/>
    </source>
</evidence>
<keyword evidence="8" id="KW-1185">Reference proteome</keyword>
<dbReference type="AlphaFoldDB" id="A0A8C4T1U3"/>
<organism evidence="7 8">
    <name type="scientific">Erpetoichthys calabaricus</name>
    <name type="common">Rope fish</name>
    <name type="synonym">Calamoichthys calabaricus</name>
    <dbReference type="NCBI Taxonomy" id="27687"/>
    <lineage>
        <taxon>Eukaryota</taxon>
        <taxon>Metazoa</taxon>
        <taxon>Chordata</taxon>
        <taxon>Craniata</taxon>
        <taxon>Vertebrata</taxon>
        <taxon>Euteleostomi</taxon>
        <taxon>Actinopterygii</taxon>
        <taxon>Polypteriformes</taxon>
        <taxon>Polypteridae</taxon>
        <taxon>Erpetoichthys</taxon>
    </lineage>
</organism>
<evidence type="ECO:0000259" key="6">
    <source>
        <dbReference type="PROSITE" id="PS50119"/>
    </source>
</evidence>
<reference evidence="7" key="1">
    <citation type="submission" date="2021-06" db="EMBL/GenBank/DDBJ databases">
        <authorList>
            <consortium name="Wellcome Sanger Institute Data Sharing"/>
        </authorList>
    </citation>
    <scope>NUCLEOTIDE SEQUENCE [LARGE SCALE GENOMIC DNA]</scope>
</reference>
<dbReference type="InterPro" id="IPR051051">
    <property type="entry name" value="E3_ubiq-ligase_TRIM/RNF"/>
</dbReference>
<dbReference type="PROSITE" id="PS50089">
    <property type="entry name" value="ZF_RING_2"/>
    <property type="match status" value="1"/>
</dbReference>
<reference evidence="7" key="2">
    <citation type="submission" date="2025-08" db="UniProtKB">
        <authorList>
            <consortium name="Ensembl"/>
        </authorList>
    </citation>
    <scope>IDENTIFICATION</scope>
</reference>
<keyword evidence="3" id="KW-0862">Zinc</keyword>
<evidence type="ECO:0000256" key="4">
    <source>
        <dbReference type="PROSITE-ProRule" id="PRU00024"/>
    </source>
</evidence>
<evidence type="ECO:0000256" key="3">
    <source>
        <dbReference type="ARBA" id="ARBA00022833"/>
    </source>
</evidence>
<dbReference type="PANTHER" id="PTHR25465">
    <property type="entry name" value="B-BOX DOMAIN CONTAINING"/>
    <property type="match status" value="1"/>
</dbReference>
<dbReference type="GO" id="GO:0008270">
    <property type="term" value="F:zinc ion binding"/>
    <property type="evidence" value="ECO:0007669"/>
    <property type="project" value="UniProtKB-KW"/>
</dbReference>
<dbReference type="InterPro" id="IPR000315">
    <property type="entry name" value="Znf_B-box"/>
</dbReference>
<dbReference type="SMART" id="SM00336">
    <property type="entry name" value="BBOX"/>
    <property type="match status" value="1"/>
</dbReference>
<feature type="domain" description="B box-type" evidence="6">
    <location>
        <begin position="78"/>
        <end position="118"/>
    </location>
</feature>
<dbReference type="Gene3D" id="3.30.160.60">
    <property type="entry name" value="Classic Zinc Finger"/>
    <property type="match status" value="1"/>
</dbReference>
<dbReference type="InterPro" id="IPR017907">
    <property type="entry name" value="Znf_RING_CS"/>
</dbReference>
<dbReference type="PROSITE" id="PS50119">
    <property type="entry name" value="ZF_BBOX"/>
    <property type="match status" value="1"/>
</dbReference>
<dbReference type="SUPFAM" id="SSF57845">
    <property type="entry name" value="B-box zinc-binding domain"/>
    <property type="match status" value="1"/>
</dbReference>
<dbReference type="GeneTree" id="ENSGT01150000286950"/>
<keyword evidence="1" id="KW-0479">Metal-binding</keyword>
<dbReference type="Gene3D" id="3.30.40.10">
    <property type="entry name" value="Zinc/RING finger domain, C3HC4 (zinc finger)"/>
    <property type="match status" value="1"/>
</dbReference>
<accession>A0A8C4T1U3</accession>
<evidence type="ECO:0000256" key="2">
    <source>
        <dbReference type="ARBA" id="ARBA00022771"/>
    </source>
</evidence>
<dbReference type="CDD" id="cd19769">
    <property type="entry name" value="Bbox2_TRIM16-like"/>
    <property type="match status" value="1"/>
</dbReference>
<dbReference type="Pfam" id="PF15227">
    <property type="entry name" value="zf-C3HC4_4"/>
    <property type="match status" value="1"/>
</dbReference>
<dbReference type="SMART" id="SM00184">
    <property type="entry name" value="RING"/>
    <property type="match status" value="1"/>
</dbReference>
<reference evidence="7" key="3">
    <citation type="submission" date="2025-09" db="UniProtKB">
        <authorList>
            <consortium name="Ensembl"/>
        </authorList>
    </citation>
    <scope>IDENTIFICATION</scope>
</reference>
<evidence type="ECO:0000256" key="1">
    <source>
        <dbReference type="ARBA" id="ARBA00022723"/>
    </source>
</evidence>
<dbReference type="PROSITE" id="PS00518">
    <property type="entry name" value="ZF_RING_1"/>
    <property type="match status" value="1"/>
</dbReference>
<proteinExistence type="predicted"/>
<dbReference type="Pfam" id="PF00643">
    <property type="entry name" value="zf-B_box"/>
    <property type="match status" value="1"/>
</dbReference>
<dbReference type="InterPro" id="IPR013083">
    <property type="entry name" value="Znf_RING/FYVE/PHD"/>
</dbReference>
<dbReference type="SUPFAM" id="SSF57850">
    <property type="entry name" value="RING/U-box"/>
    <property type="match status" value="1"/>
</dbReference>
<dbReference type="PANTHER" id="PTHR25465:SF14">
    <property type="entry name" value="E3 UBIQUITIN-PROTEIN LIGASE TRIM65"/>
    <property type="match status" value="1"/>
</dbReference>
<feature type="domain" description="RING-type" evidence="5">
    <location>
        <begin position="15"/>
        <end position="49"/>
    </location>
</feature>
<sequence length="179" mass="20263">MAEEYISQLQDELICCVCLDILKDPISLQCGHSFCKECINSLKSCLTCRASFCEIHIQPHQRGPAWINHRLVKPSRNLEKNFCTEHQKLLELFCRSDQMCICSQCGVTEHRGHDLVGLEAERAEKEAPATPETVCDAPSAGMKNAMHFITTNVCIVPSVELQMQCIFLLEMFLMHHLLA</sequence>
<keyword evidence="2 4" id="KW-0863">Zinc-finger</keyword>
<dbReference type="InterPro" id="IPR001841">
    <property type="entry name" value="Znf_RING"/>
</dbReference>
<evidence type="ECO:0000313" key="8">
    <source>
        <dbReference type="Proteomes" id="UP000694620"/>
    </source>
</evidence>